<dbReference type="AlphaFoldDB" id="A0A939BQT3"/>
<evidence type="ECO:0000256" key="4">
    <source>
        <dbReference type="ARBA" id="ARBA00022989"/>
    </source>
</evidence>
<organism evidence="8 9">
    <name type="scientific">Halanaerobacter jeridensis</name>
    <dbReference type="NCBI Taxonomy" id="706427"/>
    <lineage>
        <taxon>Bacteria</taxon>
        <taxon>Bacillati</taxon>
        <taxon>Bacillota</taxon>
        <taxon>Clostridia</taxon>
        <taxon>Halanaerobiales</taxon>
        <taxon>Halobacteroidaceae</taxon>
        <taxon>Halanaerobacter</taxon>
    </lineage>
</organism>
<evidence type="ECO:0000256" key="3">
    <source>
        <dbReference type="ARBA" id="ARBA00022692"/>
    </source>
</evidence>
<dbReference type="RefSeq" id="WP_204701460.1">
    <property type="nucleotide sequence ID" value="NZ_JAFBDQ010000006.1"/>
</dbReference>
<dbReference type="PANTHER" id="PTHR33885">
    <property type="entry name" value="PHAGE SHOCK PROTEIN C"/>
    <property type="match status" value="1"/>
</dbReference>
<sequence>MRKRLYRAKDDRMIAGVCAGIGHYFDIDPTLVRLIWVFLFFGAGFGLLAYIICVIIIPEEY</sequence>
<evidence type="ECO:0000256" key="5">
    <source>
        <dbReference type="ARBA" id="ARBA00023136"/>
    </source>
</evidence>
<comment type="subcellular location">
    <subcellularLocation>
        <location evidence="1">Cell membrane</location>
        <topology evidence="1">Single-pass membrane protein</topology>
    </subcellularLocation>
</comment>
<accession>A0A939BQT3</accession>
<dbReference type="GO" id="GO:0005886">
    <property type="term" value="C:plasma membrane"/>
    <property type="evidence" value="ECO:0007669"/>
    <property type="project" value="UniProtKB-SubCell"/>
</dbReference>
<evidence type="ECO:0000259" key="7">
    <source>
        <dbReference type="Pfam" id="PF04024"/>
    </source>
</evidence>
<feature type="transmembrane region" description="Helical" evidence="6">
    <location>
        <begin position="34"/>
        <end position="57"/>
    </location>
</feature>
<dbReference type="InterPro" id="IPR052027">
    <property type="entry name" value="PspC"/>
</dbReference>
<evidence type="ECO:0000256" key="2">
    <source>
        <dbReference type="ARBA" id="ARBA00022475"/>
    </source>
</evidence>
<evidence type="ECO:0000256" key="6">
    <source>
        <dbReference type="SAM" id="Phobius"/>
    </source>
</evidence>
<keyword evidence="5 6" id="KW-0472">Membrane</keyword>
<proteinExistence type="predicted"/>
<keyword evidence="3 6" id="KW-0812">Transmembrane</keyword>
<keyword evidence="9" id="KW-1185">Reference proteome</keyword>
<keyword evidence="2" id="KW-1003">Cell membrane</keyword>
<protein>
    <submittedName>
        <fullName evidence="8">Phage shock protein PspC (Stress-responsive transcriptional regulator)</fullName>
    </submittedName>
</protein>
<dbReference type="Proteomes" id="UP000774000">
    <property type="component" value="Unassembled WGS sequence"/>
</dbReference>
<dbReference type="PANTHER" id="PTHR33885:SF3">
    <property type="entry name" value="PHAGE SHOCK PROTEIN C"/>
    <property type="match status" value="1"/>
</dbReference>
<gene>
    <name evidence="8" type="ORF">JOC47_001540</name>
</gene>
<dbReference type="InterPro" id="IPR007168">
    <property type="entry name" value="Phageshock_PspC_N"/>
</dbReference>
<keyword evidence="4 6" id="KW-1133">Transmembrane helix</keyword>
<feature type="domain" description="Phage shock protein PspC N-terminal" evidence="7">
    <location>
        <begin position="3"/>
        <end position="60"/>
    </location>
</feature>
<evidence type="ECO:0000313" key="9">
    <source>
        <dbReference type="Proteomes" id="UP000774000"/>
    </source>
</evidence>
<name>A0A939BQT3_9FIRM</name>
<comment type="caution">
    <text evidence="8">The sequence shown here is derived from an EMBL/GenBank/DDBJ whole genome shotgun (WGS) entry which is preliminary data.</text>
</comment>
<evidence type="ECO:0000313" key="8">
    <source>
        <dbReference type="EMBL" id="MBM7556689.1"/>
    </source>
</evidence>
<reference evidence="8" key="1">
    <citation type="submission" date="2021-01" db="EMBL/GenBank/DDBJ databases">
        <title>Genomic Encyclopedia of Type Strains, Phase IV (KMG-IV): sequencing the most valuable type-strain genomes for metagenomic binning, comparative biology and taxonomic classification.</title>
        <authorList>
            <person name="Goeker M."/>
        </authorList>
    </citation>
    <scope>NUCLEOTIDE SEQUENCE</scope>
    <source>
        <strain evidence="8">DSM 23230</strain>
    </source>
</reference>
<dbReference type="Pfam" id="PF04024">
    <property type="entry name" value="PspC"/>
    <property type="match status" value="1"/>
</dbReference>
<dbReference type="EMBL" id="JAFBDQ010000006">
    <property type="protein sequence ID" value="MBM7556689.1"/>
    <property type="molecule type" value="Genomic_DNA"/>
</dbReference>
<evidence type="ECO:0000256" key="1">
    <source>
        <dbReference type="ARBA" id="ARBA00004162"/>
    </source>
</evidence>